<protein>
    <recommendedName>
        <fullName evidence="3">Peptidase A1 domain-containing protein</fullName>
    </recommendedName>
</protein>
<dbReference type="PANTHER" id="PTHR47966">
    <property type="entry name" value="BETA-SITE APP-CLEAVING ENZYME, ISOFORM A-RELATED"/>
    <property type="match status" value="1"/>
</dbReference>
<keyword evidence="2" id="KW-0732">Signal</keyword>
<proteinExistence type="inferred from homology"/>
<dbReference type="PANTHER" id="PTHR47966:SF47">
    <property type="entry name" value="ENDOPEPTIDASE, PUTATIVE (AFU_ORTHOLOGUE AFUA_3G01220)-RELATED"/>
    <property type="match status" value="1"/>
</dbReference>
<organism evidence="4 5">
    <name type="scientific">Apiospora marii</name>
    <dbReference type="NCBI Taxonomy" id="335849"/>
    <lineage>
        <taxon>Eukaryota</taxon>
        <taxon>Fungi</taxon>
        <taxon>Dikarya</taxon>
        <taxon>Ascomycota</taxon>
        <taxon>Pezizomycotina</taxon>
        <taxon>Sordariomycetes</taxon>
        <taxon>Xylariomycetidae</taxon>
        <taxon>Amphisphaeriales</taxon>
        <taxon>Apiosporaceae</taxon>
        <taxon>Apiospora</taxon>
    </lineage>
</organism>
<evidence type="ECO:0000256" key="1">
    <source>
        <dbReference type="ARBA" id="ARBA00007447"/>
    </source>
</evidence>
<dbReference type="InterPro" id="IPR001461">
    <property type="entry name" value="Aspartic_peptidase_A1"/>
</dbReference>
<dbReference type="Proteomes" id="UP001396898">
    <property type="component" value="Unassembled WGS sequence"/>
</dbReference>
<dbReference type="InterPro" id="IPR033121">
    <property type="entry name" value="PEPTIDASE_A1"/>
</dbReference>
<dbReference type="Gene3D" id="2.40.70.10">
    <property type="entry name" value="Acid Proteases"/>
    <property type="match status" value="2"/>
</dbReference>
<comment type="caution">
    <text evidence="4">The sequence shown here is derived from an EMBL/GenBank/DDBJ whole genome shotgun (WGS) entry which is preliminary data.</text>
</comment>
<feature type="signal peptide" evidence="2">
    <location>
        <begin position="1"/>
        <end position="19"/>
    </location>
</feature>
<feature type="domain" description="Peptidase A1" evidence="3">
    <location>
        <begin position="112"/>
        <end position="458"/>
    </location>
</feature>
<reference evidence="4 5" key="1">
    <citation type="submission" date="2023-01" db="EMBL/GenBank/DDBJ databases">
        <title>Analysis of 21 Apiospora genomes using comparative genomics revels a genus with tremendous synthesis potential of carbohydrate active enzymes and secondary metabolites.</title>
        <authorList>
            <person name="Sorensen T."/>
        </authorList>
    </citation>
    <scope>NUCLEOTIDE SEQUENCE [LARGE SCALE GENOMIC DNA]</scope>
    <source>
        <strain evidence="4 5">CBS 20057</strain>
    </source>
</reference>
<evidence type="ECO:0000313" key="5">
    <source>
        <dbReference type="Proteomes" id="UP001396898"/>
    </source>
</evidence>
<dbReference type="InterPro" id="IPR021109">
    <property type="entry name" value="Peptidase_aspartic_dom_sf"/>
</dbReference>
<feature type="chain" id="PRO_5045162037" description="Peptidase A1 domain-containing protein" evidence="2">
    <location>
        <begin position="20"/>
        <end position="463"/>
    </location>
</feature>
<name>A0ABR1RD87_9PEZI</name>
<evidence type="ECO:0000259" key="3">
    <source>
        <dbReference type="PROSITE" id="PS51767"/>
    </source>
</evidence>
<comment type="similarity">
    <text evidence="1">Belongs to the peptidase A1 family.</text>
</comment>
<sequence>MLPLFFIFVGCCLSLPSNSQLPRQPILQTDIVPSLSIPGVEVRRPRPFSSAPRVAVTRKHGNNVKLKRLPKNHSHQQPSAAAFFAENLRSDAAPGVFQTGNVSAVDYTASQYSVEVVVNSSPVDLVLNIGGSDTWVRAKNFTCLNSASDPSMGSQCDWGLYGATGFPHGPIHDQHFAIKNQDGSAVSGKLGYMDVTLANVTVHNQEMAIATQGTWHGDNITSGMLGMAYPALTSAYSGNDLNDTSDENALEYSPLFTSMVTDGLADPYWSLAINRNSSDGFISLGHLPPVNLNKSNHMQTDLLIATNPDQVNLANKKAAEYQPSYYTAVFDGFKIGKTEIIESYPLVLDTATTLAYLPPDVADTVNSQFQPPATYIWYYGSHFVPCHATPPRFAVKLENSPFYINPVDMINHDVVDPRTGMCQTGVTSGRDGPYILGLTFLKNVVVGFEIAAGIIDVYSRERY</sequence>
<dbReference type="Pfam" id="PF00026">
    <property type="entry name" value="Asp"/>
    <property type="match status" value="1"/>
</dbReference>
<gene>
    <name evidence="4" type="ORF">PG991_012950</name>
</gene>
<keyword evidence="5" id="KW-1185">Reference proteome</keyword>
<accession>A0ABR1RD87</accession>
<dbReference type="SUPFAM" id="SSF50630">
    <property type="entry name" value="Acid proteases"/>
    <property type="match status" value="1"/>
</dbReference>
<evidence type="ECO:0000313" key="4">
    <source>
        <dbReference type="EMBL" id="KAK8006653.1"/>
    </source>
</evidence>
<dbReference type="PROSITE" id="PS51767">
    <property type="entry name" value="PEPTIDASE_A1"/>
    <property type="match status" value="1"/>
</dbReference>
<evidence type="ECO:0000256" key="2">
    <source>
        <dbReference type="SAM" id="SignalP"/>
    </source>
</evidence>
<dbReference type="EMBL" id="JAQQWI010000017">
    <property type="protein sequence ID" value="KAK8006653.1"/>
    <property type="molecule type" value="Genomic_DNA"/>
</dbReference>